<proteinExistence type="predicted"/>
<accession>A0AAP8J0K2</accession>
<evidence type="ECO:0000313" key="1">
    <source>
        <dbReference type="EMBL" id="PLA57647.1"/>
    </source>
</evidence>
<dbReference type="AntiFam" id="ANF00266">
    <property type="entry name" value="DNA repeat translations related to WP_020751851.1"/>
</dbReference>
<gene>
    <name evidence="1" type="ORF">CYJ91_06900</name>
</gene>
<sequence>MFWFTPITRSPAQKSACKDLKRNGQNPVITLKAAHVLVYAHNALTGAEICT</sequence>
<comment type="caution">
    <text evidence="1">The sequence shown here is derived from an EMBL/GenBank/DDBJ whole genome shotgun (WGS) entry which is preliminary data.</text>
</comment>
<reference evidence="1 2" key="1">
    <citation type="submission" date="2017-12" db="EMBL/GenBank/DDBJ databases">
        <title>Phylogenetic diversity of female urinary microbiome.</title>
        <authorList>
            <person name="Thomas-White K."/>
            <person name="Wolfe A.J."/>
        </authorList>
    </citation>
    <scope>NUCLEOTIDE SEQUENCE [LARGE SCALE GENOMIC DNA]</scope>
    <source>
        <strain evidence="1 2">UMB0004</strain>
    </source>
</reference>
<dbReference type="Proteomes" id="UP000234212">
    <property type="component" value="Unassembled WGS sequence"/>
</dbReference>
<name>A0AAP8J0K2_LACRH</name>
<dbReference type="AlphaFoldDB" id="A0AAP8J0K2"/>
<evidence type="ECO:0000313" key="2">
    <source>
        <dbReference type="Proteomes" id="UP000234212"/>
    </source>
</evidence>
<protein>
    <submittedName>
        <fullName evidence="1">Malolactic regulator</fullName>
    </submittedName>
</protein>
<dbReference type="EMBL" id="PKJX01000002">
    <property type="protein sequence ID" value="PLA57647.1"/>
    <property type="molecule type" value="Genomic_DNA"/>
</dbReference>
<organism evidence="1 2">
    <name type="scientific">Lacticaseibacillus rhamnosus</name>
    <name type="common">Lactobacillus rhamnosus</name>
    <dbReference type="NCBI Taxonomy" id="47715"/>
    <lineage>
        <taxon>Bacteria</taxon>
        <taxon>Bacillati</taxon>
        <taxon>Bacillota</taxon>
        <taxon>Bacilli</taxon>
        <taxon>Lactobacillales</taxon>
        <taxon>Lactobacillaceae</taxon>
        <taxon>Lacticaseibacillus</taxon>
    </lineage>
</organism>
<dbReference type="NCBIfam" id="NF040509">
    <property type="entry name" value="Lacto_palin_RPT"/>
    <property type="match status" value="1"/>
</dbReference>